<dbReference type="PANTHER" id="PTHR34524">
    <property type="entry name" value="CALCYPHOSIN"/>
    <property type="match status" value="1"/>
</dbReference>
<name>A0A0G4GZA3_VITBC</name>
<dbReference type="OrthoDB" id="444540at2759"/>
<feature type="domain" description="EF-hand" evidence="4">
    <location>
        <begin position="390"/>
        <end position="425"/>
    </location>
</feature>
<dbReference type="SMART" id="SM00054">
    <property type="entry name" value="EFh"/>
    <property type="match status" value="5"/>
</dbReference>
<dbReference type="InParanoid" id="A0A0G4GZA3"/>
<dbReference type="Pfam" id="PF13499">
    <property type="entry name" value="EF-hand_7"/>
    <property type="match status" value="1"/>
</dbReference>
<feature type="domain" description="EF-hand" evidence="4">
    <location>
        <begin position="25"/>
        <end position="60"/>
    </location>
</feature>
<dbReference type="InterPro" id="IPR011992">
    <property type="entry name" value="EF-hand-dom_pair"/>
</dbReference>
<organism evidence="5 6">
    <name type="scientific">Vitrella brassicaformis (strain CCMP3155)</name>
    <dbReference type="NCBI Taxonomy" id="1169540"/>
    <lineage>
        <taxon>Eukaryota</taxon>
        <taxon>Sar</taxon>
        <taxon>Alveolata</taxon>
        <taxon>Colpodellida</taxon>
        <taxon>Vitrellaceae</taxon>
        <taxon>Vitrella</taxon>
    </lineage>
</organism>
<accession>A0A0G4GZA3</accession>
<dbReference type="PROSITE" id="PS00018">
    <property type="entry name" value="EF_HAND_1"/>
    <property type="match status" value="2"/>
</dbReference>
<feature type="domain" description="EF-hand" evidence="4">
    <location>
        <begin position="354"/>
        <end position="389"/>
    </location>
</feature>
<keyword evidence="1" id="KW-0479">Metal-binding</keyword>
<dbReference type="PROSITE" id="PS50222">
    <property type="entry name" value="EF_HAND_2"/>
    <property type="match status" value="4"/>
</dbReference>
<dbReference type="AlphaFoldDB" id="A0A0G4GZA3"/>
<keyword evidence="3" id="KW-0106">Calcium</keyword>
<keyword evidence="2" id="KW-0677">Repeat</keyword>
<gene>
    <name evidence="5" type="ORF">Vbra_19153</name>
</gene>
<dbReference type="VEuPathDB" id="CryptoDB:Vbra_19153"/>
<dbReference type="OMA" id="YADINAC"/>
<evidence type="ECO:0000256" key="3">
    <source>
        <dbReference type="ARBA" id="ARBA00022837"/>
    </source>
</evidence>
<evidence type="ECO:0000313" key="5">
    <source>
        <dbReference type="EMBL" id="CEM36586.1"/>
    </source>
</evidence>
<dbReference type="CDD" id="cd00051">
    <property type="entry name" value="EFh"/>
    <property type="match status" value="1"/>
</dbReference>
<dbReference type="EMBL" id="CDMY01000897">
    <property type="protein sequence ID" value="CEM36586.1"/>
    <property type="molecule type" value="Genomic_DNA"/>
</dbReference>
<dbReference type="InterPro" id="IPR018247">
    <property type="entry name" value="EF_Hand_1_Ca_BS"/>
</dbReference>
<dbReference type="InterPro" id="IPR002048">
    <property type="entry name" value="EF_hand_dom"/>
</dbReference>
<reference evidence="5 6" key="1">
    <citation type="submission" date="2014-11" db="EMBL/GenBank/DDBJ databases">
        <authorList>
            <person name="Zhu J."/>
            <person name="Qi W."/>
            <person name="Song R."/>
        </authorList>
    </citation>
    <scope>NUCLEOTIDE SEQUENCE [LARGE SCALE GENOMIC DNA]</scope>
</reference>
<proteinExistence type="predicted"/>
<protein>
    <recommendedName>
        <fullName evidence="4">EF-hand domain-containing protein</fullName>
    </recommendedName>
</protein>
<dbReference type="Gene3D" id="1.10.238.10">
    <property type="entry name" value="EF-hand"/>
    <property type="match status" value="5"/>
</dbReference>
<dbReference type="Proteomes" id="UP000041254">
    <property type="component" value="Unassembled WGS sequence"/>
</dbReference>
<dbReference type="SUPFAM" id="SSF47473">
    <property type="entry name" value="EF-hand"/>
    <property type="match status" value="2"/>
</dbReference>
<feature type="domain" description="EF-hand" evidence="4">
    <location>
        <begin position="235"/>
        <end position="270"/>
    </location>
</feature>
<dbReference type="Pfam" id="PF13202">
    <property type="entry name" value="EF-hand_5"/>
    <property type="match status" value="1"/>
</dbReference>
<dbReference type="GO" id="GO:0005509">
    <property type="term" value="F:calcium ion binding"/>
    <property type="evidence" value="ECO:0007669"/>
    <property type="project" value="InterPro"/>
</dbReference>
<keyword evidence="6" id="KW-1185">Reference proteome</keyword>
<evidence type="ECO:0000259" key="4">
    <source>
        <dbReference type="PROSITE" id="PS50222"/>
    </source>
</evidence>
<dbReference type="PANTHER" id="PTHR34524:SF6">
    <property type="entry name" value="CALCYPHOSINE LIKE"/>
    <property type="match status" value="1"/>
</dbReference>
<sequence>MDVWRSNLPAILNKLRLQLHHSGRETFAKLRNGIQEFDKDGSGTLERREFEKLMGWCGLFLTTQELSTLFRVVAGETEPSCIATVSKGDLNRFFELLRGSLPSARAEMVEFAWSQLDIEGKGAVDLEFLISAFNPLRHPHVEAGRLSPDTAIQRLRDAFAELGCTDVVTEDHFVKYFEELSACTPPEKDLVFRRLMLGGFSLETGPFDVSEERVGDIILGMYEKLQCLQRQKSPSVYQACHKCFHLFDKDECGALDFNEFSDFMKHIGVLVAQHELEAVFGEFAGSLDSRVEFQRLYAVLREINAGPHSVIAPGVSSSGIPRGTLVGSPGGNGPPMPVNAIEKIRSHLHLKAKDGMSELSKAVRAADKEKNGYLSPDEFKWVLREVGVEMGGEDLLRLMRTFDTNRDGKVSTAEFLIAVKNDVPPRRFQLIQDAWNKLVTLSLGRPLEEGEATPTYVPVELLVGVYDPAAHPKVLKATWTKDAAIDNFVDFLGEEAALGRVQEEAFIEYLVDQSTGMSMEAYFARYMKVAFGMDDDC</sequence>
<dbReference type="STRING" id="1169540.A0A0G4GZA3"/>
<evidence type="ECO:0000313" key="6">
    <source>
        <dbReference type="Proteomes" id="UP000041254"/>
    </source>
</evidence>
<dbReference type="InterPro" id="IPR051581">
    <property type="entry name" value="Ca-bind"/>
</dbReference>
<evidence type="ECO:0000256" key="1">
    <source>
        <dbReference type="ARBA" id="ARBA00022723"/>
    </source>
</evidence>
<evidence type="ECO:0000256" key="2">
    <source>
        <dbReference type="ARBA" id="ARBA00022737"/>
    </source>
</evidence>